<evidence type="ECO:0000256" key="1">
    <source>
        <dbReference type="SAM" id="MobiDB-lite"/>
    </source>
</evidence>
<feature type="compositionally biased region" description="Acidic residues" evidence="1">
    <location>
        <begin position="508"/>
        <end position="521"/>
    </location>
</feature>
<feature type="compositionally biased region" description="Low complexity" evidence="1">
    <location>
        <begin position="284"/>
        <end position="325"/>
    </location>
</feature>
<evidence type="ECO:0000313" key="4">
    <source>
        <dbReference type="Proteomes" id="UP000006882"/>
    </source>
</evidence>
<feature type="region of interest" description="Disordered" evidence="1">
    <location>
        <begin position="410"/>
        <end position="431"/>
    </location>
</feature>
<proteinExistence type="predicted"/>
<dbReference type="AlphaFoldDB" id="A0A251P4H6"/>
<feature type="compositionally biased region" description="Low complexity" evidence="1">
    <location>
        <begin position="191"/>
        <end position="210"/>
    </location>
</feature>
<keyword evidence="2" id="KW-1133">Transmembrane helix</keyword>
<feature type="region of interest" description="Disordered" evidence="1">
    <location>
        <begin position="184"/>
        <end position="229"/>
    </location>
</feature>
<keyword evidence="2" id="KW-0812">Transmembrane</keyword>
<dbReference type="PANTHER" id="PTHR34059">
    <property type="entry name" value="EXPRESSED PROTEIN"/>
    <property type="match status" value="1"/>
</dbReference>
<feature type="region of interest" description="Disordered" evidence="1">
    <location>
        <begin position="508"/>
        <end position="561"/>
    </location>
</feature>
<sequence>MCSSMAESETESNYSKHQKLVPEQNHENPSKFYNHFLYKVALVVVFFVILPLFPSQAPEFFNQSVLTRSWELLHLLLVGIAVSYGLFSRRNDITEKENTNSKFDNAHSYVSRFLQVSSVFDDETEIPSVSDENKVQSWSSQYYRNEPVVVVAQEHSALDEQRGTASRIGEKPLLLPVRSLKQHVPDTGNIGSVNESSASSGSLSRSNSRSGSRRFSSKSNNKALGGEFGGLDHQELEEKLKESVVLPSPIPWRSRSGRMDVKEEIVNSPPMEEFELNRQESWGSRSQGSRSSRSNSMSSSPRLSPSPSLSSPKKASPSPSLSSESQAKNAEDLGRKKSFYKSCPPPPPPPPPMFYKSSSMRSNRDGVLYEKDLRRSFSSETRDLNRSNGEYVMGRMNSGVETMHQSYVDGLPMGKSMRTSRAGENRAGALRSDREMGEYGYVNGDVEKNFKQVEENLVEKAARKRVGFDETSFIGTENLGNESIPNMPNSAFNGFSEEEKEDFLDGVVMESEEETESEDDNFGGSLIQKDIGETPKPTPRNFVSASSSGSDGGPDVDKKADEFIAKFREQIRLQRIDSIKKSSAQISRNLSR</sequence>
<dbReference type="InterPro" id="IPR008480">
    <property type="entry name" value="DUF761_pln"/>
</dbReference>
<feature type="region of interest" description="Disordered" evidence="1">
    <location>
        <begin position="475"/>
        <end position="494"/>
    </location>
</feature>
<protein>
    <recommendedName>
        <fullName evidence="5">DUF4408 domain-containing protein</fullName>
    </recommendedName>
</protein>
<accession>A0A251P4H6</accession>
<organism evidence="3 4">
    <name type="scientific">Prunus persica</name>
    <name type="common">Peach</name>
    <name type="synonym">Amygdalus persica</name>
    <dbReference type="NCBI Taxonomy" id="3760"/>
    <lineage>
        <taxon>Eukaryota</taxon>
        <taxon>Viridiplantae</taxon>
        <taxon>Streptophyta</taxon>
        <taxon>Embryophyta</taxon>
        <taxon>Tracheophyta</taxon>
        <taxon>Spermatophyta</taxon>
        <taxon>Magnoliopsida</taxon>
        <taxon>eudicotyledons</taxon>
        <taxon>Gunneridae</taxon>
        <taxon>Pentapetalae</taxon>
        <taxon>rosids</taxon>
        <taxon>fabids</taxon>
        <taxon>Rosales</taxon>
        <taxon>Rosaceae</taxon>
        <taxon>Amygdaloideae</taxon>
        <taxon>Amygdaleae</taxon>
        <taxon>Prunus</taxon>
    </lineage>
</organism>
<name>A0A251P4H6_PRUPE</name>
<dbReference type="EMBL" id="CM007655">
    <property type="protein sequence ID" value="ONI06489.1"/>
    <property type="molecule type" value="Genomic_DNA"/>
</dbReference>
<dbReference type="PANTHER" id="PTHR34059:SF1">
    <property type="entry name" value="EXPRESSED PROTEIN"/>
    <property type="match status" value="1"/>
</dbReference>
<dbReference type="Pfam" id="PF05553">
    <property type="entry name" value="DUF761"/>
    <property type="match status" value="1"/>
</dbReference>
<feature type="region of interest" description="Disordered" evidence="1">
    <location>
        <begin position="1"/>
        <end position="21"/>
    </location>
</feature>
<keyword evidence="2" id="KW-0472">Membrane</keyword>
<feature type="region of interest" description="Disordered" evidence="1">
    <location>
        <begin position="264"/>
        <end position="361"/>
    </location>
</feature>
<dbReference type="STRING" id="3760.A0A251P4H6"/>
<keyword evidence="4" id="KW-1185">Reference proteome</keyword>
<evidence type="ECO:0000256" key="2">
    <source>
        <dbReference type="SAM" id="Phobius"/>
    </source>
</evidence>
<dbReference type="eggNOG" id="ENOG502QRV9">
    <property type="taxonomic scope" value="Eukaryota"/>
</dbReference>
<evidence type="ECO:0008006" key="5">
    <source>
        <dbReference type="Google" id="ProtNLM"/>
    </source>
</evidence>
<dbReference type="Proteomes" id="UP000006882">
    <property type="component" value="Chromosome G5"/>
</dbReference>
<dbReference type="OrthoDB" id="1080706at2759"/>
<evidence type="ECO:0000313" key="3">
    <source>
        <dbReference type="EMBL" id="ONI06489.1"/>
    </source>
</evidence>
<reference evidence="3 4" key="1">
    <citation type="journal article" date="2013" name="Nat. Genet.">
        <title>The high-quality draft genome of peach (Prunus persica) identifies unique patterns of genetic diversity, domestication and genome evolution.</title>
        <authorList>
            <consortium name="International Peach Genome Initiative"/>
            <person name="Verde I."/>
            <person name="Abbott A.G."/>
            <person name="Scalabrin S."/>
            <person name="Jung S."/>
            <person name="Shu S."/>
            <person name="Marroni F."/>
            <person name="Zhebentyayeva T."/>
            <person name="Dettori M.T."/>
            <person name="Grimwood J."/>
            <person name="Cattonaro F."/>
            <person name="Zuccolo A."/>
            <person name="Rossini L."/>
            <person name="Jenkins J."/>
            <person name="Vendramin E."/>
            <person name="Meisel L.A."/>
            <person name="Decroocq V."/>
            <person name="Sosinski B."/>
            <person name="Prochnik S."/>
            <person name="Mitros T."/>
            <person name="Policriti A."/>
            <person name="Cipriani G."/>
            <person name="Dondini L."/>
            <person name="Ficklin S."/>
            <person name="Goodstein D.M."/>
            <person name="Xuan P."/>
            <person name="Del Fabbro C."/>
            <person name="Aramini V."/>
            <person name="Copetti D."/>
            <person name="Gonzalez S."/>
            <person name="Horner D.S."/>
            <person name="Falchi R."/>
            <person name="Lucas S."/>
            <person name="Mica E."/>
            <person name="Maldonado J."/>
            <person name="Lazzari B."/>
            <person name="Bielenberg D."/>
            <person name="Pirona R."/>
            <person name="Miculan M."/>
            <person name="Barakat A."/>
            <person name="Testolin R."/>
            <person name="Stella A."/>
            <person name="Tartarini S."/>
            <person name="Tonutti P."/>
            <person name="Arus P."/>
            <person name="Orellana A."/>
            <person name="Wells C."/>
            <person name="Main D."/>
            <person name="Vizzotto G."/>
            <person name="Silva H."/>
            <person name="Salamini F."/>
            <person name="Schmutz J."/>
            <person name="Morgante M."/>
            <person name="Rokhsar D.S."/>
        </authorList>
    </citation>
    <scope>NUCLEOTIDE SEQUENCE [LARGE SCALE GENOMIC DNA]</scope>
    <source>
        <strain evidence="4">cv. Nemared</strain>
    </source>
</reference>
<dbReference type="Gramene" id="ONI06489">
    <property type="protein sequence ID" value="ONI06489"/>
    <property type="gene ID" value="PRUPE_5G064100"/>
</dbReference>
<feature type="compositionally biased region" description="Polar residues" evidence="1">
    <location>
        <begin position="1"/>
        <end position="15"/>
    </location>
</feature>
<feature type="transmembrane region" description="Helical" evidence="2">
    <location>
        <begin position="36"/>
        <end position="53"/>
    </location>
</feature>
<gene>
    <name evidence="3" type="ORF">PRUPE_5G064100</name>
</gene>
<feature type="compositionally biased region" description="Pro residues" evidence="1">
    <location>
        <begin position="343"/>
        <end position="353"/>
    </location>
</feature>
<feature type="compositionally biased region" description="Polar residues" evidence="1">
    <location>
        <begin position="475"/>
        <end position="493"/>
    </location>
</feature>